<dbReference type="AlphaFoldDB" id="A0A0A9CTP0"/>
<accession>A0A0A9CTP0</accession>
<evidence type="ECO:0000313" key="1">
    <source>
        <dbReference type="EMBL" id="JAD74872.1"/>
    </source>
</evidence>
<protein>
    <submittedName>
        <fullName evidence="1">Uncharacterized protein</fullName>
    </submittedName>
</protein>
<dbReference type="EMBL" id="GBRH01223023">
    <property type="protein sequence ID" value="JAD74872.1"/>
    <property type="molecule type" value="Transcribed_RNA"/>
</dbReference>
<name>A0A0A9CTP0_ARUDO</name>
<reference evidence="1" key="1">
    <citation type="submission" date="2014-09" db="EMBL/GenBank/DDBJ databases">
        <authorList>
            <person name="Magalhaes I.L.F."/>
            <person name="Oliveira U."/>
            <person name="Santos F.R."/>
            <person name="Vidigal T.H.D.A."/>
            <person name="Brescovit A.D."/>
            <person name="Santos A.J."/>
        </authorList>
    </citation>
    <scope>NUCLEOTIDE SEQUENCE</scope>
    <source>
        <tissue evidence="1">Shoot tissue taken approximately 20 cm above the soil surface</tissue>
    </source>
</reference>
<organism evidence="1">
    <name type="scientific">Arundo donax</name>
    <name type="common">Giant reed</name>
    <name type="synonym">Donax arundinaceus</name>
    <dbReference type="NCBI Taxonomy" id="35708"/>
    <lineage>
        <taxon>Eukaryota</taxon>
        <taxon>Viridiplantae</taxon>
        <taxon>Streptophyta</taxon>
        <taxon>Embryophyta</taxon>
        <taxon>Tracheophyta</taxon>
        <taxon>Spermatophyta</taxon>
        <taxon>Magnoliopsida</taxon>
        <taxon>Liliopsida</taxon>
        <taxon>Poales</taxon>
        <taxon>Poaceae</taxon>
        <taxon>PACMAD clade</taxon>
        <taxon>Arundinoideae</taxon>
        <taxon>Arundineae</taxon>
        <taxon>Arundo</taxon>
    </lineage>
</organism>
<proteinExistence type="predicted"/>
<sequence length="96" mass="10582">MMSQITSQGASDFTPSGLTWVLEMRYPALRTADRNITKEGDVHLTVPAMLWRLKNNGMSCSSSDTVVRTEVILSYAGYLSFIDLTSVKVETTQSSS</sequence>
<reference evidence="1" key="2">
    <citation type="journal article" date="2015" name="Data Brief">
        <title>Shoot transcriptome of the giant reed, Arundo donax.</title>
        <authorList>
            <person name="Barrero R.A."/>
            <person name="Guerrero F.D."/>
            <person name="Moolhuijzen P."/>
            <person name="Goolsby J.A."/>
            <person name="Tidwell J."/>
            <person name="Bellgard S.E."/>
            <person name="Bellgard M.I."/>
        </authorList>
    </citation>
    <scope>NUCLEOTIDE SEQUENCE</scope>
    <source>
        <tissue evidence="1">Shoot tissue taken approximately 20 cm above the soil surface</tissue>
    </source>
</reference>